<accession>A0A8H4QWN2</accession>
<dbReference type="AlphaFoldDB" id="A0A8H4QWN2"/>
<keyword evidence="3" id="KW-1185">Reference proteome</keyword>
<dbReference type="Proteomes" id="UP000521872">
    <property type="component" value="Unassembled WGS sequence"/>
</dbReference>
<dbReference type="EMBL" id="JAACJL010000018">
    <property type="protein sequence ID" value="KAF4618156.1"/>
    <property type="molecule type" value="Genomic_DNA"/>
</dbReference>
<reference evidence="2 3" key="1">
    <citation type="submission" date="2019-12" db="EMBL/GenBank/DDBJ databases">
        <authorList>
            <person name="Floudas D."/>
            <person name="Bentzer J."/>
            <person name="Ahren D."/>
            <person name="Johansson T."/>
            <person name="Persson P."/>
            <person name="Tunlid A."/>
        </authorList>
    </citation>
    <scope>NUCLEOTIDE SEQUENCE [LARGE SCALE GENOMIC DNA]</scope>
    <source>
        <strain evidence="2 3">CBS 102.39</strain>
    </source>
</reference>
<evidence type="ECO:0000313" key="3">
    <source>
        <dbReference type="Proteomes" id="UP000521872"/>
    </source>
</evidence>
<evidence type="ECO:0000313" key="2">
    <source>
        <dbReference type="EMBL" id="KAF4618156.1"/>
    </source>
</evidence>
<organism evidence="2 3">
    <name type="scientific">Agrocybe pediades</name>
    <dbReference type="NCBI Taxonomy" id="84607"/>
    <lineage>
        <taxon>Eukaryota</taxon>
        <taxon>Fungi</taxon>
        <taxon>Dikarya</taxon>
        <taxon>Basidiomycota</taxon>
        <taxon>Agaricomycotina</taxon>
        <taxon>Agaricomycetes</taxon>
        <taxon>Agaricomycetidae</taxon>
        <taxon>Agaricales</taxon>
        <taxon>Agaricineae</taxon>
        <taxon>Strophariaceae</taxon>
        <taxon>Agrocybe</taxon>
    </lineage>
</organism>
<keyword evidence="1" id="KW-0812">Transmembrane</keyword>
<feature type="transmembrane region" description="Helical" evidence="1">
    <location>
        <begin position="179"/>
        <end position="200"/>
    </location>
</feature>
<sequence>MFNNKLKKPPTMSVTMALASSTLPNGTLTHANSSYEARTAQSPASMANSMQMQPLTAKEQYWATRALRAEALLTAQEHHKKEVKNLEHAQEMKLQRELAMISKEYKEKQTMLEKLLAVLAAVVAILILVIIYLTIHYARHSTRIQHKQQEKWWAAIGASHFTIPILSPFTSVVEHETSAIGSKVIATIATITACLVYFIFRHWLSSKQTNKPVSSAPRMISAATQMLPSIDR</sequence>
<proteinExistence type="predicted"/>
<keyword evidence="1" id="KW-0472">Membrane</keyword>
<protein>
    <submittedName>
        <fullName evidence="2">Uncharacterized protein</fullName>
    </submittedName>
</protein>
<evidence type="ECO:0000256" key="1">
    <source>
        <dbReference type="SAM" id="Phobius"/>
    </source>
</evidence>
<gene>
    <name evidence="2" type="ORF">D9613_011618</name>
</gene>
<name>A0A8H4QWN2_9AGAR</name>
<keyword evidence="1" id="KW-1133">Transmembrane helix</keyword>
<feature type="transmembrane region" description="Helical" evidence="1">
    <location>
        <begin position="115"/>
        <end position="133"/>
    </location>
</feature>
<comment type="caution">
    <text evidence="2">The sequence shown here is derived from an EMBL/GenBank/DDBJ whole genome shotgun (WGS) entry which is preliminary data.</text>
</comment>